<dbReference type="Proteomes" id="UP001501612">
    <property type="component" value="Unassembled WGS sequence"/>
</dbReference>
<keyword evidence="2" id="KW-0560">Oxidoreductase</keyword>
<dbReference type="PRINTS" id="PR00420">
    <property type="entry name" value="RNGMNOXGNASE"/>
</dbReference>
<evidence type="ECO:0000259" key="1">
    <source>
        <dbReference type="Pfam" id="PF01494"/>
    </source>
</evidence>
<dbReference type="GO" id="GO:0004497">
    <property type="term" value="F:monooxygenase activity"/>
    <property type="evidence" value="ECO:0007669"/>
    <property type="project" value="UniProtKB-KW"/>
</dbReference>
<dbReference type="RefSeq" id="WP_344008829.1">
    <property type="nucleotide sequence ID" value="NZ_BAAAMY010000011.1"/>
</dbReference>
<dbReference type="Pfam" id="PF01494">
    <property type="entry name" value="FAD_binding_3"/>
    <property type="match status" value="1"/>
</dbReference>
<accession>A0ABP5B398</accession>
<dbReference type="SUPFAM" id="SSF69318">
    <property type="entry name" value="Integrin alpha N-terminal domain"/>
    <property type="match status" value="1"/>
</dbReference>
<sequence>MKISRRALVSGASVAGPALAWWLERAGWRVEVVERASQLRTGGQNVDVRGAARGVVRAMGLEDRLLAAGTGEAGIRFVDGAGRSLAEFPAGEGDSGGATAEAEVLRGRLAQLLVGACGDGVRWRWGDTIAALDQRPAGRDHEGVEVTFASGDRATYDLVVAADGGRSRTRDLVPGTDARLRPLGVTIAYGTVPPAADDDRWWRWYVAPGGRNVTLRPDGEGTTRAALAFAADPDGPAGLRLADLDDDGRLDLLRRRFTGAGWESERVLAGLAADPELYVEHLAQVRAARWTSGAVALLGDAAWAVTPLAGQGTSLAIAGAQVLVGEVEAALAAGGTVAEGLVAYERVMRPVVEDVQDLPPGVPRLAYPRSRVAVAAARTALRVAGSRPARRLAGLLPGGDDGPAWEVPDYPALTRPAGGAPT</sequence>
<dbReference type="Gene3D" id="3.50.50.60">
    <property type="entry name" value="FAD/NAD(P)-binding domain"/>
    <property type="match status" value="1"/>
</dbReference>
<dbReference type="PANTHER" id="PTHR46865:SF2">
    <property type="entry name" value="MONOOXYGENASE"/>
    <property type="match status" value="1"/>
</dbReference>
<dbReference type="Gene3D" id="3.30.9.10">
    <property type="entry name" value="D-Amino Acid Oxidase, subunit A, domain 2"/>
    <property type="match status" value="1"/>
</dbReference>
<comment type="caution">
    <text evidence="2">The sequence shown here is derived from an EMBL/GenBank/DDBJ whole genome shotgun (WGS) entry which is preliminary data.</text>
</comment>
<organism evidence="2 3">
    <name type="scientific">Nocardioides lentus</name>
    <dbReference type="NCBI Taxonomy" id="338077"/>
    <lineage>
        <taxon>Bacteria</taxon>
        <taxon>Bacillati</taxon>
        <taxon>Actinomycetota</taxon>
        <taxon>Actinomycetes</taxon>
        <taxon>Propionibacteriales</taxon>
        <taxon>Nocardioidaceae</taxon>
        <taxon>Nocardioides</taxon>
    </lineage>
</organism>
<proteinExistence type="predicted"/>
<protein>
    <submittedName>
        <fullName evidence="2">FAD-dependent monooxygenase</fullName>
    </submittedName>
</protein>
<dbReference type="PANTHER" id="PTHR46865">
    <property type="entry name" value="OXIDOREDUCTASE-RELATED"/>
    <property type="match status" value="1"/>
</dbReference>
<dbReference type="InterPro" id="IPR051704">
    <property type="entry name" value="FAD_aromatic-hydroxylase"/>
</dbReference>
<dbReference type="EMBL" id="BAAAMY010000011">
    <property type="protein sequence ID" value="GAA1929175.1"/>
    <property type="molecule type" value="Genomic_DNA"/>
</dbReference>
<dbReference type="InterPro" id="IPR036188">
    <property type="entry name" value="FAD/NAD-bd_sf"/>
</dbReference>
<name>A0ABP5B398_9ACTN</name>
<feature type="domain" description="FAD-binding" evidence="1">
    <location>
        <begin position="8"/>
        <end position="356"/>
    </location>
</feature>
<evidence type="ECO:0000313" key="3">
    <source>
        <dbReference type="Proteomes" id="UP001501612"/>
    </source>
</evidence>
<keyword evidence="2" id="KW-0503">Monooxygenase</keyword>
<dbReference type="InterPro" id="IPR002938">
    <property type="entry name" value="FAD-bd"/>
</dbReference>
<gene>
    <name evidence="2" type="ORF">GCM10009737_33870</name>
</gene>
<reference evidence="3" key="1">
    <citation type="journal article" date="2019" name="Int. J. Syst. Evol. Microbiol.">
        <title>The Global Catalogue of Microorganisms (GCM) 10K type strain sequencing project: providing services to taxonomists for standard genome sequencing and annotation.</title>
        <authorList>
            <consortium name="The Broad Institute Genomics Platform"/>
            <consortium name="The Broad Institute Genome Sequencing Center for Infectious Disease"/>
            <person name="Wu L."/>
            <person name="Ma J."/>
        </authorList>
    </citation>
    <scope>NUCLEOTIDE SEQUENCE [LARGE SCALE GENOMIC DNA]</scope>
    <source>
        <strain evidence="3">JCM 14046</strain>
    </source>
</reference>
<evidence type="ECO:0000313" key="2">
    <source>
        <dbReference type="EMBL" id="GAA1929175.1"/>
    </source>
</evidence>
<keyword evidence="3" id="KW-1185">Reference proteome</keyword>
<dbReference type="InterPro" id="IPR028994">
    <property type="entry name" value="Integrin_alpha_N"/>
</dbReference>
<dbReference type="SUPFAM" id="SSF51905">
    <property type="entry name" value="FAD/NAD(P)-binding domain"/>
    <property type="match status" value="1"/>
</dbReference>